<protein>
    <submittedName>
        <fullName evidence="2">Uncharacterized protein</fullName>
    </submittedName>
</protein>
<evidence type="ECO:0000256" key="1">
    <source>
        <dbReference type="SAM" id="MobiDB-lite"/>
    </source>
</evidence>
<dbReference type="AlphaFoldDB" id="A0A5M8Q0M9"/>
<evidence type="ECO:0000313" key="2">
    <source>
        <dbReference type="EMBL" id="KAA6414534.1"/>
    </source>
</evidence>
<organism evidence="2 3">
    <name type="scientific">Lasallia pustulata</name>
    <dbReference type="NCBI Taxonomy" id="136370"/>
    <lineage>
        <taxon>Eukaryota</taxon>
        <taxon>Fungi</taxon>
        <taxon>Dikarya</taxon>
        <taxon>Ascomycota</taxon>
        <taxon>Pezizomycotina</taxon>
        <taxon>Lecanoromycetes</taxon>
        <taxon>OSLEUM clade</taxon>
        <taxon>Umbilicariomycetidae</taxon>
        <taxon>Umbilicariales</taxon>
        <taxon>Umbilicariaceae</taxon>
        <taxon>Lasallia</taxon>
    </lineage>
</organism>
<dbReference type="Proteomes" id="UP000324767">
    <property type="component" value="Unassembled WGS sequence"/>
</dbReference>
<dbReference type="OrthoDB" id="5413829at2759"/>
<feature type="compositionally biased region" description="Polar residues" evidence="1">
    <location>
        <begin position="128"/>
        <end position="138"/>
    </location>
</feature>
<feature type="compositionally biased region" description="Pro residues" evidence="1">
    <location>
        <begin position="141"/>
        <end position="164"/>
    </location>
</feature>
<feature type="region of interest" description="Disordered" evidence="1">
    <location>
        <begin position="237"/>
        <end position="280"/>
    </location>
</feature>
<feature type="region of interest" description="Disordered" evidence="1">
    <location>
        <begin position="124"/>
        <end position="168"/>
    </location>
</feature>
<name>A0A5M8Q0M9_9LECA</name>
<dbReference type="EMBL" id="VXIT01000002">
    <property type="protein sequence ID" value="KAA6414534.1"/>
    <property type="molecule type" value="Genomic_DNA"/>
</dbReference>
<feature type="compositionally biased region" description="Basic and acidic residues" evidence="1">
    <location>
        <begin position="237"/>
        <end position="248"/>
    </location>
</feature>
<comment type="caution">
    <text evidence="2">The sequence shown here is derived from an EMBL/GenBank/DDBJ whole genome shotgun (WGS) entry which is preliminary data.</text>
</comment>
<sequence>MASTKPKSTHVADSILQPFLSPTFDPTAYLNATLPPLALSATAKQSPQALSLSELAAQTQTHISQLSAQTSRLSDILTHLADDILRSGSRLAYEVERLRGEAISLTEALTESLREDITKFVPEGLTIPSRNAHQTTQDAAPAPPPKTNPPTPTPPPPHLPPPHPHPQEGQAALLALRSSITTLLTPFPTPTTIEAARLRVAELRDLATVWKGTAEERPRARFVDGLAQLVDEAETKRLLQQEGSRSDARTALGGSQARGGRASAEIERSGSRAGGEGGGAGFLRRLREEIYLE</sequence>
<gene>
    <name evidence="2" type="ORF">FRX48_01283</name>
</gene>
<proteinExistence type="predicted"/>
<dbReference type="Gene3D" id="6.10.250.2790">
    <property type="match status" value="1"/>
</dbReference>
<reference evidence="2 3" key="1">
    <citation type="submission" date="2019-09" db="EMBL/GenBank/DDBJ databases">
        <title>The hologenome of the rock-dwelling lichen Lasallia pustulata.</title>
        <authorList>
            <person name="Greshake Tzovaras B."/>
            <person name="Segers F."/>
            <person name="Bicker A."/>
            <person name="Dal Grande F."/>
            <person name="Otte J."/>
            <person name="Hankeln T."/>
            <person name="Schmitt I."/>
            <person name="Ebersberger I."/>
        </authorList>
    </citation>
    <scope>NUCLEOTIDE SEQUENCE [LARGE SCALE GENOMIC DNA]</scope>
    <source>
        <strain evidence="2">A1-1</strain>
    </source>
</reference>
<feature type="compositionally biased region" description="Low complexity" evidence="1">
    <location>
        <begin position="251"/>
        <end position="263"/>
    </location>
</feature>
<accession>A0A5M8Q0M9</accession>
<evidence type="ECO:0000313" key="3">
    <source>
        <dbReference type="Proteomes" id="UP000324767"/>
    </source>
</evidence>